<reference evidence="5" key="1">
    <citation type="submission" date="2016-10" db="EMBL/GenBank/DDBJ databases">
        <authorList>
            <person name="Varghese N."/>
            <person name="Submissions S."/>
        </authorList>
    </citation>
    <scope>NUCLEOTIDE SEQUENCE [LARGE SCALE GENOMIC DNA]</scope>
    <source>
        <strain evidence="5">DSM 3384</strain>
    </source>
</reference>
<dbReference type="SUPFAM" id="SSF48498">
    <property type="entry name" value="Tetracyclin repressor-like, C-terminal domain"/>
    <property type="match status" value="1"/>
</dbReference>
<dbReference type="InterPro" id="IPR036271">
    <property type="entry name" value="Tet_transcr_reg_TetR-rel_C_sf"/>
</dbReference>
<evidence type="ECO:0000313" key="4">
    <source>
        <dbReference type="EMBL" id="SDU54077.1"/>
    </source>
</evidence>
<dbReference type="InterPro" id="IPR050624">
    <property type="entry name" value="HTH-type_Tx_Regulator"/>
</dbReference>
<name>A0A1H2JCG1_9BACT</name>
<evidence type="ECO:0000259" key="2">
    <source>
        <dbReference type="Pfam" id="PF00440"/>
    </source>
</evidence>
<dbReference type="Gene3D" id="1.10.10.60">
    <property type="entry name" value="Homeodomain-like"/>
    <property type="match status" value="1"/>
</dbReference>
<feature type="domain" description="HTH tetR-type" evidence="2">
    <location>
        <begin position="14"/>
        <end position="60"/>
    </location>
</feature>
<gene>
    <name evidence="4" type="ORF">SAMN04487931_111162</name>
</gene>
<evidence type="ECO:0000256" key="1">
    <source>
        <dbReference type="ARBA" id="ARBA00023125"/>
    </source>
</evidence>
<organism evidence="4 5">
    <name type="scientific">Desulfobacula phenolica</name>
    <dbReference type="NCBI Taxonomy" id="90732"/>
    <lineage>
        <taxon>Bacteria</taxon>
        <taxon>Pseudomonadati</taxon>
        <taxon>Thermodesulfobacteriota</taxon>
        <taxon>Desulfobacteria</taxon>
        <taxon>Desulfobacterales</taxon>
        <taxon>Desulfobacteraceae</taxon>
        <taxon>Desulfobacula</taxon>
    </lineage>
</organism>
<dbReference type="PANTHER" id="PTHR43479">
    <property type="entry name" value="ACREF/ENVCD OPERON REPRESSOR-RELATED"/>
    <property type="match status" value="1"/>
</dbReference>
<keyword evidence="5" id="KW-1185">Reference proteome</keyword>
<sequence>MPKSKSKNTQKELFEAGIKVFAKKGYRDATVREICKKAGAGNINAVNYYFGSKEKLYREILDAIFSAYDRFDQEDWDRKTPREQLRSMISNFCAMLYKNNAFASDITSIFISEMTRPSPFIKELVDTYNRPRIKRHIKMFRNLLGEDATDDMARDCLVSVAGQLLYYSFAWPVFSRLFPDYSADERYEQWAAHVYEFSLGGIEAVRNNIFKKKENTHGN</sequence>
<dbReference type="AlphaFoldDB" id="A0A1H2JCG1"/>
<dbReference type="Pfam" id="PF09209">
    <property type="entry name" value="CecR_C"/>
    <property type="match status" value="1"/>
</dbReference>
<dbReference type="Pfam" id="PF00440">
    <property type="entry name" value="TetR_N"/>
    <property type="match status" value="1"/>
</dbReference>
<dbReference type="InterPro" id="IPR009057">
    <property type="entry name" value="Homeodomain-like_sf"/>
</dbReference>
<proteinExistence type="predicted"/>
<dbReference type="Gene3D" id="1.10.357.10">
    <property type="entry name" value="Tetracycline Repressor, domain 2"/>
    <property type="match status" value="1"/>
</dbReference>
<evidence type="ECO:0000313" key="5">
    <source>
        <dbReference type="Proteomes" id="UP000199608"/>
    </source>
</evidence>
<dbReference type="Proteomes" id="UP000199608">
    <property type="component" value="Unassembled WGS sequence"/>
</dbReference>
<evidence type="ECO:0000259" key="3">
    <source>
        <dbReference type="Pfam" id="PF09209"/>
    </source>
</evidence>
<dbReference type="GO" id="GO:0003677">
    <property type="term" value="F:DNA binding"/>
    <property type="evidence" value="ECO:0007669"/>
    <property type="project" value="UniProtKB-KW"/>
</dbReference>
<dbReference type="InterPro" id="IPR015292">
    <property type="entry name" value="Tscrpt_reg_YbiH_C"/>
</dbReference>
<dbReference type="InterPro" id="IPR001647">
    <property type="entry name" value="HTH_TetR"/>
</dbReference>
<feature type="domain" description="Transcription regulator YbiH C-terminal" evidence="3">
    <location>
        <begin position="81"/>
        <end position="202"/>
    </location>
</feature>
<dbReference type="SUPFAM" id="SSF46689">
    <property type="entry name" value="Homeodomain-like"/>
    <property type="match status" value="1"/>
</dbReference>
<protein>
    <submittedName>
        <fullName evidence="4">Transcriptional regulator, TetR family</fullName>
    </submittedName>
</protein>
<dbReference type="PANTHER" id="PTHR43479:SF11">
    <property type="entry name" value="ACREF_ENVCD OPERON REPRESSOR-RELATED"/>
    <property type="match status" value="1"/>
</dbReference>
<accession>A0A1H2JCG1</accession>
<dbReference type="RefSeq" id="WP_092236901.1">
    <property type="nucleotide sequence ID" value="NZ_FNLL01000011.1"/>
</dbReference>
<keyword evidence="1" id="KW-0238">DNA-binding</keyword>
<dbReference type="EMBL" id="FNLL01000011">
    <property type="protein sequence ID" value="SDU54077.1"/>
    <property type="molecule type" value="Genomic_DNA"/>
</dbReference>